<dbReference type="Proteomes" id="UP000231279">
    <property type="component" value="Unassembled WGS sequence"/>
</dbReference>
<dbReference type="Pfam" id="PF08100">
    <property type="entry name" value="Dimerisation"/>
    <property type="match status" value="1"/>
</dbReference>
<evidence type="ECO:0000256" key="4">
    <source>
        <dbReference type="ARBA" id="ARBA00034481"/>
    </source>
</evidence>
<feature type="domain" description="O-methyltransferase dimerisation" evidence="7">
    <location>
        <begin position="12"/>
        <end position="100"/>
    </location>
</feature>
<dbReference type="InterPro" id="IPR012967">
    <property type="entry name" value="COMT_dimerisation"/>
</dbReference>
<protein>
    <submittedName>
        <fullName evidence="8">Hydroxyindole-O-methyltransferase</fullName>
    </submittedName>
</protein>
<feature type="domain" description="O-methyltransferase C-terminal" evidence="6">
    <location>
        <begin position="145"/>
        <end position="328"/>
    </location>
</feature>
<dbReference type="EMBL" id="NKXS01007047">
    <property type="protein sequence ID" value="PIN00308.1"/>
    <property type="molecule type" value="Genomic_DNA"/>
</dbReference>
<dbReference type="GO" id="GO:0008171">
    <property type="term" value="F:O-methyltransferase activity"/>
    <property type="evidence" value="ECO:0007669"/>
    <property type="project" value="InterPro"/>
</dbReference>
<dbReference type="STRING" id="429701.A0A2G9G4S2"/>
<dbReference type="PANTHER" id="PTHR11746">
    <property type="entry name" value="O-METHYLTRANSFERASE"/>
    <property type="match status" value="1"/>
</dbReference>
<comment type="similarity">
    <text evidence="4">Belongs to the class I-like SAM-binding methyltransferase superfamily. Cation-independent O-methyltransferase family. COMT subfamily.</text>
</comment>
<accession>A0A2G9G4S2</accession>
<dbReference type="GO" id="GO:0046983">
    <property type="term" value="F:protein dimerization activity"/>
    <property type="evidence" value="ECO:0007669"/>
    <property type="project" value="InterPro"/>
</dbReference>
<dbReference type="SUPFAM" id="SSF53335">
    <property type="entry name" value="S-adenosyl-L-methionine-dependent methyltransferases"/>
    <property type="match status" value="1"/>
</dbReference>
<dbReference type="InterPro" id="IPR036390">
    <property type="entry name" value="WH_DNA-bd_sf"/>
</dbReference>
<dbReference type="SUPFAM" id="SSF46785">
    <property type="entry name" value="Winged helix' DNA-binding domain"/>
    <property type="match status" value="1"/>
</dbReference>
<proteinExistence type="inferred from homology"/>
<comment type="caution">
    <text evidence="8">The sequence shown here is derived from an EMBL/GenBank/DDBJ whole genome shotgun (WGS) entry which is preliminary data.</text>
</comment>
<dbReference type="GO" id="GO:0032259">
    <property type="term" value="P:methylation"/>
    <property type="evidence" value="ECO:0007669"/>
    <property type="project" value="UniProtKB-KW"/>
</dbReference>
<dbReference type="InterPro" id="IPR016461">
    <property type="entry name" value="COMT-like"/>
</dbReference>
<dbReference type="Pfam" id="PF00891">
    <property type="entry name" value="Methyltransf_2"/>
    <property type="match status" value="1"/>
</dbReference>
<sequence length="346" mass="37828">MDEEARANVEIWKYALGFAAMGVVKCAIELGLPDAMENHDGPMTLSQLSAAVGCPTGSLHRIMRFLTHNGIFKKELNLSKSQDLESFYYSQTALSRLLTRDKMGPFVLVQAGPPSQSAGLTAKDLKSGKGSGVQNINAPSEDIFWNMFEVDPAFYKLFQQFLASHAKIATTAVINYCPKAFEGIRCLVDVGGHEGIGIGMLVKAFPWIRGINFDLPNVIAGASPIDGVEHVAGNMFESVPKADAVMLMWILHDWSDDLCVDILKKCKEAIPADTGKVIIVDAIIDEEGGDEYTGARLAMDMTIMSATIKGKERTDKEWAQLLNIAGFSRHTIKHMKAIESVLEAYP</sequence>
<dbReference type="PROSITE" id="PS51683">
    <property type="entry name" value="SAM_OMT_II"/>
    <property type="match status" value="1"/>
</dbReference>
<dbReference type="AlphaFoldDB" id="A0A2G9G4S2"/>
<name>A0A2G9G4S2_9LAMI</name>
<keyword evidence="2 8" id="KW-0808">Transferase</keyword>
<dbReference type="OrthoDB" id="866674at2759"/>
<evidence type="ECO:0000259" key="6">
    <source>
        <dbReference type="Pfam" id="PF00891"/>
    </source>
</evidence>
<evidence type="ECO:0000256" key="1">
    <source>
        <dbReference type="ARBA" id="ARBA00022603"/>
    </source>
</evidence>
<evidence type="ECO:0000256" key="3">
    <source>
        <dbReference type="ARBA" id="ARBA00022691"/>
    </source>
</evidence>
<evidence type="ECO:0000259" key="7">
    <source>
        <dbReference type="Pfam" id="PF08100"/>
    </source>
</evidence>
<gene>
    <name evidence="8" type="ORF">CDL12_27193</name>
</gene>
<evidence type="ECO:0000256" key="2">
    <source>
        <dbReference type="ARBA" id="ARBA00022679"/>
    </source>
</evidence>
<keyword evidence="9" id="KW-1185">Reference proteome</keyword>
<reference evidence="9" key="1">
    <citation type="journal article" date="2018" name="Gigascience">
        <title>Genome assembly of the Pink Ipe (Handroanthus impetiginosus, Bignoniaceae), a highly valued, ecologically keystone Neotropical timber forest tree.</title>
        <authorList>
            <person name="Silva-Junior O.B."/>
            <person name="Grattapaglia D."/>
            <person name="Novaes E."/>
            <person name="Collevatti R.G."/>
        </authorList>
    </citation>
    <scope>NUCLEOTIDE SEQUENCE [LARGE SCALE GENOMIC DNA]</scope>
    <source>
        <strain evidence="9">cv. UFG-1</strain>
    </source>
</reference>
<dbReference type="InterPro" id="IPR029063">
    <property type="entry name" value="SAM-dependent_MTases_sf"/>
</dbReference>
<evidence type="ECO:0000256" key="5">
    <source>
        <dbReference type="PIRSR" id="PIRSR005739-1"/>
    </source>
</evidence>
<dbReference type="PIRSF" id="PIRSF005739">
    <property type="entry name" value="O-mtase"/>
    <property type="match status" value="1"/>
</dbReference>
<organism evidence="8 9">
    <name type="scientific">Handroanthus impetiginosus</name>
    <dbReference type="NCBI Taxonomy" id="429701"/>
    <lineage>
        <taxon>Eukaryota</taxon>
        <taxon>Viridiplantae</taxon>
        <taxon>Streptophyta</taxon>
        <taxon>Embryophyta</taxon>
        <taxon>Tracheophyta</taxon>
        <taxon>Spermatophyta</taxon>
        <taxon>Magnoliopsida</taxon>
        <taxon>eudicotyledons</taxon>
        <taxon>Gunneridae</taxon>
        <taxon>Pentapetalae</taxon>
        <taxon>asterids</taxon>
        <taxon>lamiids</taxon>
        <taxon>Lamiales</taxon>
        <taxon>Bignoniaceae</taxon>
        <taxon>Crescentiina</taxon>
        <taxon>Tabebuia alliance</taxon>
        <taxon>Handroanthus</taxon>
    </lineage>
</organism>
<dbReference type="InterPro" id="IPR001077">
    <property type="entry name" value="COMT_C"/>
</dbReference>
<dbReference type="Gene3D" id="1.10.10.10">
    <property type="entry name" value="Winged helix-like DNA-binding domain superfamily/Winged helix DNA-binding domain"/>
    <property type="match status" value="1"/>
</dbReference>
<keyword evidence="1 8" id="KW-0489">Methyltransferase</keyword>
<keyword evidence="3" id="KW-0949">S-adenosyl-L-methionine</keyword>
<evidence type="ECO:0000313" key="8">
    <source>
        <dbReference type="EMBL" id="PIN00308.1"/>
    </source>
</evidence>
<dbReference type="Gene3D" id="3.40.50.150">
    <property type="entry name" value="Vaccinia Virus protein VP39"/>
    <property type="match status" value="1"/>
</dbReference>
<dbReference type="InterPro" id="IPR036388">
    <property type="entry name" value="WH-like_DNA-bd_sf"/>
</dbReference>
<evidence type="ECO:0000313" key="9">
    <source>
        <dbReference type="Proteomes" id="UP000231279"/>
    </source>
</evidence>
<feature type="active site" description="Proton acceptor" evidence="5">
    <location>
        <position position="252"/>
    </location>
</feature>